<keyword evidence="2" id="KW-0472">Membrane</keyword>
<accession>A0ABU8LY54</accession>
<dbReference type="EMBL" id="JBBEGM010000001">
    <property type="protein sequence ID" value="MEJ2860065.1"/>
    <property type="molecule type" value="Genomic_DNA"/>
</dbReference>
<evidence type="ECO:0000256" key="1">
    <source>
        <dbReference type="SAM" id="MobiDB-lite"/>
    </source>
</evidence>
<keyword evidence="2" id="KW-0812">Transmembrane</keyword>
<feature type="region of interest" description="Disordered" evidence="1">
    <location>
        <begin position="1"/>
        <end position="58"/>
    </location>
</feature>
<reference evidence="3 4" key="1">
    <citation type="submission" date="2024-03" db="EMBL/GenBank/DDBJ databases">
        <title>Actinomycetospora sp. OC33-EN07, a novel actinomycete isolated from wild orchid (Aerides multiflora).</title>
        <authorList>
            <person name="Suriyachadkun C."/>
        </authorList>
    </citation>
    <scope>NUCLEOTIDE SEQUENCE [LARGE SCALE GENOMIC DNA]</scope>
    <source>
        <strain evidence="3 4">OC33-EN07</strain>
    </source>
</reference>
<dbReference type="RefSeq" id="WP_337699245.1">
    <property type="nucleotide sequence ID" value="NZ_JBBEGM010000001.1"/>
</dbReference>
<evidence type="ECO:0008006" key="5">
    <source>
        <dbReference type="Google" id="ProtNLM"/>
    </source>
</evidence>
<name>A0ABU8LY54_9PSEU</name>
<feature type="transmembrane region" description="Helical" evidence="2">
    <location>
        <begin position="114"/>
        <end position="133"/>
    </location>
</feature>
<keyword evidence="2" id="KW-1133">Transmembrane helix</keyword>
<feature type="transmembrane region" description="Helical" evidence="2">
    <location>
        <begin position="64"/>
        <end position="94"/>
    </location>
</feature>
<keyword evidence="4" id="KW-1185">Reference proteome</keyword>
<dbReference type="Proteomes" id="UP001369736">
    <property type="component" value="Unassembled WGS sequence"/>
</dbReference>
<comment type="caution">
    <text evidence="3">The sequence shown here is derived from an EMBL/GenBank/DDBJ whole genome shotgun (WGS) entry which is preliminary data.</text>
</comment>
<gene>
    <name evidence="3" type="ORF">WCD58_02785</name>
</gene>
<evidence type="ECO:0000256" key="2">
    <source>
        <dbReference type="SAM" id="Phobius"/>
    </source>
</evidence>
<proteinExistence type="predicted"/>
<sequence>MTTSHGPRRSAEAPVDPEARTETLRAVGPDSAPAPAPPRPARRGPVEQEPVEEPAKRNGMGTPALVLGLLAAATCWTGWAGVVLGLPAVVAGYLGARRAFHNLATDGASSLGGFVAGLVGLVVGAVIVWPTLFGSGGFGDGLTLDQCMEQSTTAREMHMCKSQHLAEFNERYPNAAE</sequence>
<organism evidence="3 4">
    <name type="scientific">Actinomycetospora flava</name>
    <dbReference type="NCBI Taxonomy" id="3129232"/>
    <lineage>
        <taxon>Bacteria</taxon>
        <taxon>Bacillati</taxon>
        <taxon>Actinomycetota</taxon>
        <taxon>Actinomycetes</taxon>
        <taxon>Pseudonocardiales</taxon>
        <taxon>Pseudonocardiaceae</taxon>
        <taxon>Actinomycetospora</taxon>
    </lineage>
</organism>
<evidence type="ECO:0000313" key="4">
    <source>
        <dbReference type="Proteomes" id="UP001369736"/>
    </source>
</evidence>
<protein>
    <recommendedName>
        <fullName evidence="5">DUF4190 domain-containing protein</fullName>
    </recommendedName>
</protein>
<evidence type="ECO:0000313" key="3">
    <source>
        <dbReference type="EMBL" id="MEJ2860065.1"/>
    </source>
</evidence>